<evidence type="ECO:0000313" key="7">
    <source>
        <dbReference type="Proteomes" id="UP000256562"/>
    </source>
</evidence>
<dbReference type="Pfam" id="PF12848">
    <property type="entry name" value="ABC_tran_Xtn"/>
    <property type="match status" value="1"/>
</dbReference>
<dbReference type="GO" id="GO:0005524">
    <property type="term" value="F:ATP binding"/>
    <property type="evidence" value="ECO:0007669"/>
    <property type="project" value="UniProtKB-KW"/>
</dbReference>
<dbReference type="CDD" id="cd03221">
    <property type="entry name" value="ABCF_EF-3"/>
    <property type="match status" value="2"/>
</dbReference>
<dbReference type="InterPro" id="IPR003439">
    <property type="entry name" value="ABC_transporter-like_ATP-bd"/>
</dbReference>
<keyword evidence="2" id="KW-0547">Nucleotide-binding</keyword>
<accession>A0A3E0IRQ6</accession>
<protein>
    <submittedName>
        <fullName evidence="6">ABC transporter</fullName>
    </submittedName>
</protein>
<dbReference type="GO" id="GO:0016887">
    <property type="term" value="F:ATP hydrolysis activity"/>
    <property type="evidence" value="ECO:0007669"/>
    <property type="project" value="InterPro"/>
</dbReference>
<keyword evidence="4" id="KW-0175">Coiled coil</keyword>
<dbReference type="PANTHER" id="PTHR19211">
    <property type="entry name" value="ATP-BINDING TRANSPORT PROTEIN-RELATED"/>
    <property type="match status" value="1"/>
</dbReference>
<evidence type="ECO:0000259" key="5">
    <source>
        <dbReference type="PROSITE" id="PS50893"/>
    </source>
</evidence>
<dbReference type="InterPro" id="IPR050611">
    <property type="entry name" value="ABCF"/>
</dbReference>
<feature type="coiled-coil region" evidence="4">
    <location>
        <begin position="165"/>
        <end position="248"/>
    </location>
</feature>
<dbReference type="RefSeq" id="WP_116093793.1">
    <property type="nucleotide sequence ID" value="NZ_JBBEFH010000008.1"/>
</dbReference>
<dbReference type="NCBIfam" id="NF000170">
    <property type="entry name" value="ABCF_Vga_all"/>
    <property type="match status" value="1"/>
</dbReference>
<evidence type="ECO:0000256" key="3">
    <source>
        <dbReference type="ARBA" id="ARBA00022840"/>
    </source>
</evidence>
<gene>
    <name evidence="6" type="ORF">DOS83_02635</name>
</gene>
<dbReference type="OrthoDB" id="9760950at2"/>
<keyword evidence="1" id="KW-0677">Repeat</keyword>
<reference evidence="6 7" key="1">
    <citation type="journal article" date="2018" name="Vet. Microbiol.">
        <title>Characterisation of Staphylococcus felis isolated from cats using whole genome sequencing.</title>
        <authorList>
            <person name="Worthing K."/>
            <person name="Pang S."/>
            <person name="Trott D.J."/>
            <person name="Abraham S."/>
            <person name="Coombs G.W."/>
            <person name="Jordan D."/>
            <person name="McIntyre L."/>
            <person name="Davies M.R."/>
            <person name="Norris J."/>
        </authorList>
    </citation>
    <scope>NUCLEOTIDE SEQUENCE [LARGE SCALE GENOMIC DNA]</scope>
    <source>
        <strain evidence="6 7">F9</strain>
    </source>
</reference>
<dbReference type="PROSITE" id="PS00211">
    <property type="entry name" value="ABC_TRANSPORTER_1"/>
    <property type="match status" value="1"/>
</dbReference>
<dbReference type="NCBIfam" id="NF000355">
    <property type="entry name" value="ribo_prot_ABC_F"/>
    <property type="match status" value="1"/>
</dbReference>
<sequence>MKILLKALHIKQHVQDRLLLNIDRLQIYQNDRIGLVGKNGSGKTTLLHILDKKSFPEEGTVTQYSRCELIPQLKYMETTKSGGEVTQKYIQQSLVKKPELLLADEPTTNLDTNYIESLERKLKDWHGAFIIVSHDRAFLDALCTTIWEIKDGDLIEYKGNYSDYIEQKELEGRQAQLAYEKYEKKKEQLEEAVKLKEEKANRATKKPKNLSSSEARLKGAKTYFANKQKKLQKTAKSLETKVDKLEKVERTKELPSLKMDILNSENFKNRIILRVEDVSGVIEERILWKAANFNVRGGDKLAIIGSNGTGKTTFIKKILQDKPGISLSPSVKIGYFSQNLDILELDKTILENVQSSSRQNETFIRTILARMHFFRDDVHKPVNVLSGGERVKVALVKVFLSNVNTLVLDEPTNFLDMEAIEAFESLLEEYEGSVIFVSHDRRFIEKIATRIMIIDNKEIKIFEGTYSQFKDRKAKEETRDEKENKKLLLEMRIAETISRLSIEPSEELEKEFQNLTNEKRKLDN</sequence>
<organism evidence="6 7">
    <name type="scientific">Staphylococcus felis</name>
    <dbReference type="NCBI Taxonomy" id="46127"/>
    <lineage>
        <taxon>Bacteria</taxon>
        <taxon>Bacillati</taxon>
        <taxon>Bacillota</taxon>
        <taxon>Bacilli</taxon>
        <taxon>Bacillales</taxon>
        <taxon>Staphylococcaceae</taxon>
        <taxon>Staphylococcus</taxon>
    </lineage>
</organism>
<dbReference type="PROSITE" id="PS50893">
    <property type="entry name" value="ABC_TRANSPORTER_2"/>
    <property type="match status" value="1"/>
</dbReference>
<proteinExistence type="predicted"/>
<dbReference type="PANTHER" id="PTHR19211:SF100">
    <property type="entry name" value="RIBOSOME PROTECTION PROTEIN VMLR"/>
    <property type="match status" value="1"/>
</dbReference>
<dbReference type="EMBL" id="QKXQ01000111">
    <property type="protein sequence ID" value="REH99247.1"/>
    <property type="molecule type" value="Genomic_DNA"/>
</dbReference>
<name>A0A3E0IRQ6_9STAP</name>
<dbReference type="SMART" id="SM00382">
    <property type="entry name" value="AAA"/>
    <property type="match status" value="2"/>
</dbReference>
<dbReference type="AlphaFoldDB" id="A0A3E0IRQ6"/>
<dbReference type="Pfam" id="PF00005">
    <property type="entry name" value="ABC_tran"/>
    <property type="match status" value="2"/>
</dbReference>
<dbReference type="Proteomes" id="UP000256562">
    <property type="component" value="Unassembled WGS sequence"/>
</dbReference>
<comment type="caution">
    <text evidence="6">The sequence shown here is derived from an EMBL/GenBank/DDBJ whole genome shotgun (WGS) entry which is preliminary data.</text>
</comment>
<keyword evidence="3" id="KW-0067">ATP-binding</keyword>
<dbReference type="InterPro" id="IPR027417">
    <property type="entry name" value="P-loop_NTPase"/>
</dbReference>
<dbReference type="SUPFAM" id="SSF52540">
    <property type="entry name" value="P-loop containing nucleoside triphosphate hydrolases"/>
    <property type="match status" value="2"/>
</dbReference>
<evidence type="ECO:0000256" key="1">
    <source>
        <dbReference type="ARBA" id="ARBA00022737"/>
    </source>
</evidence>
<evidence type="ECO:0000313" key="6">
    <source>
        <dbReference type="EMBL" id="REH99247.1"/>
    </source>
</evidence>
<feature type="domain" description="ABC transporter" evidence="5">
    <location>
        <begin position="273"/>
        <end position="482"/>
    </location>
</feature>
<dbReference type="Gene3D" id="3.40.50.300">
    <property type="entry name" value="P-loop containing nucleotide triphosphate hydrolases"/>
    <property type="match status" value="3"/>
</dbReference>
<dbReference type="InterPro" id="IPR003593">
    <property type="entry name" value="AAA+_ATPase"/>
</dbReference>
<evidence type="ECO:0000256" key="4">
    <source>
        <dbReference type="SAM" id="Coils"/>
    </source>
</evidence>
<dbReference type="InterPro" id="IPR032781">
    <property type="entry name" value="ABC_tran_Xtn"/>
</dbReference>
<dbReference type="InterPro" id="IPR017871">
    <property type="entry name" value="ABC_transporter-like_CS"/>
</dbReference>
<evidence type="ECO:0000256" key="2">
    <source>
        <dbReference type="ARBA" id="ARBA00022741"/>
    </source>
</evidence>